<evidence type="ECO:0000256" key="6">
    <source>
        <dbReference type="RuleBase" id="RU365089"/>
    </source>
</evidence>
<dbReference type="GO" id="GO:0004803">
    <property type="term" value="F:transposase activity"/>
    <property type="evidence" value="ECO:0007669"/>
    <property type="project" value="UniProtKB-UniRule"/>
</dbReference>
<keyword evidence="3 6" id="KW-0815">Transposition</keyword>
<evidence type="ECO:0000313" key="8">
    <source>
        <dbReference type="Proteomes" id="UP000181976"/>
    </source>
</evidence>
<dbReference type="PANTHER" id="PTHR33217:SF8">
    <property type="entry name" value="MUTATOR FAMILY TRANSPOSASE"/>
    <property type="match status" value="1"/>
</dbReference>
<dbReference type="Pfam" id="PF00872">
    <property type="entry name" value="Transposase_mut"/>
    <property type="match status" value="1"/>
</dbReference>
<dbReference type="InterPro" id="IPR001207">
    <property type="entry name" value="Transposase_mutator"/>
</dbReference>
<evidence type="ECO:0000256" key="3">
    <source>
        <dbReference type="ARBA" id="ARBA00022578"/>
    </source>
</evidence>
<evidence type="ECO:0000256" key="4">
    <source>
        <dbReference type="ARBA" id="ARBA00023125"/>
    </source>
</evidence>
<dbReference type="AlphaFoldDB" id="A0A1I2G474"/>
<accession>A0A1I2G474</accession>
<keyword evidence="5 6" id="KW-0233">DNA recombination</keyword>
<dbReference type="GO" id="GO:0006313">
    <property type="term" value="P:DNA transposition"/>
    <property type="evidence" value="ECO:0007669"/>
    <property type="project" value="UniProtKB-UniRule"/>
</dbReference>
<dbReference type="Proteomes" id="UP000181976">
    <property type="component" value="Unassembled WGS sequence"/>
</dbReference>
<dbReference type="EMBL" id="FONA01000051">
    <property type="protein sequence ID" value="SFF11929.1"/>
    <property type="molecule type" value="Genomic_DNA"/>
</dbReference>
<dbReference type="InParanoid" id="A0A1I2G474"/>
<comment type="function">
    <text evidence="1 6">Required for the transposition of the insertion element.</text>
</comment>
<comment type="similarity">
    <text evidence="2 6">Belongs to the transposase mutator family.</text>
</comment>
<dbReference type="RefSeq" id="WP_074964426.1">
    <property type="nucleotide sequence ID" value="NZ_FONA01000051.1"/>
</dbReference>
<evidence type="ECO:0000256" key="5">
    <source>
        <dbReference type="ARBA" id="ARBA00023172"/>
    </source>
</evidence>
<evidence type="ECO:0000313" key="7">
    <source>
        <dbReference type="EMBL" id="SFF11929.1"/>
    </source>
</evidence>
<keyword evidence="8" id="KW-1185">Reference proteome</keyword>
<dbReference type="PANTHER" id="PTHR33217">
    <property type="entry name" value="TRANSPOSASE FOR INSERTION SEQUENCE ELEMENT IS1081"/>
    <property type="match status" value="1"/>
</dbReference>
<sequence>MDFTKEQLTELISKHITKGKGLQDLLELMIESLMRSERREFLDTHPGNKGNGYRQGRSYGNGRVLEFRIPRDRYGNFHPTILALLRDQELECERLAGSLYSKGLTQSEVGEVFEEVYGRHYSKGSISRMIEYLREDVDQWLSRSLESYYPIVFVDAIHIKVHRKDSVETEAFYVTIAVKEDKTREVLGIFNRPSESSTGWQEMFESLQSRGVRSIGLLVADGLKYLEDALARVYPKTPLQKCVTHLKRNMLNKVRHSDKEELSEDLREVFQTGNQYYTGEQAWNAWQQLCEKWGKHYRTIKKMKNDPTYRYYFTYLNYDYRIQSMIYTTNWIERLQRDFRRVLRMRGAMPNEESVIVLMAKTAMEKRAYFRQLPGIDRDKTLFPGKQVEHPDLINKGSD</sequence>
<organism evidence="7 8">
    <name type="scientific">Thermophagus xiamenensis</name>
    <dbReference type="NCBI Taxonomy" id="385682"/>
    <lineage>
        <taxon>Bacteria</taxon>
        <taxon>Pseudomonadati</taxon>
        <taxon>Bacteroidota</taxon>
        <taxon>Bacteroidia</taxon>
        <taxon>Marinilabiliales</taxon>
        <taxon>Marinilabiliaceae</taxon>
        <taxon>Thermophagus</taxon>
    </lineage>
</organism>
<keyword evidence="4 6" id="KW-0238">DNA-binding</keyword>
<reference evidence="7 8" key="1">
    <citation type="submission" date="2016-10" db="EMBL/GenBank/DDBJ databases">
        <authorList>
            <person name="de Groot N.N."/>
        </authorList>
    </citation>
    <scope>NUCLEOTIDE SEQUENCE [LARGE SCALE GENOMIC DNA]</scope>
    <source>
        <strain evidence="7 8">DSM 19012</strain>
    </source>
</reference>
<name>A0A1I2G474_9BACT</name>
<evidence type="ECO:0000256" key="1">
    <source>
        <dbReference type="ARBA" id="ARBA00002190"/>
    </source>
</evidence>
<keyword evidence="6" id="KW-0814">Transposable element</keyword>
<protein>
    <recommendedName>
        <fullName evidence="6">Mutator family transposase</fullName>
    </recommendedName>
</protein>
<dbReference type="GO" id="GO:0003677">
    <property type="term" value="F:DNA binding"/>
    <property type="evidence" value="ECO:0007669"/>
    <property type="project" value="UniProtKB-UniRule"/>
</dbReference>
<proteinExistence type="inferred from homology"/>
<dbReference type="NCBIfam" id="NF033543">
    <property type="entry name" value="transpos_IS256"/>
    <property type="match status" value="1"/>
</dbReference>
<evidence type="ECO:0000256" key="2">
    <source>
        <dbReference type="ARBA" id="ARBA00010961"/>
    </source>
</evidence>
<gene>
    <name evidence="7" type="ORF">SAMN05444380_1511</name>
</gene>